<dbReference type="InterPro" id="IPR036866">
    <property type="entry name" value="RibonucZ/Hydroxyglut_hydro"/>
</dbReference>
<reference evidence="2 3" key="1">
    <citation type="journal article" date="2019" name="Int. J. Syst. Evol. Microbiol.">
        <title>The Global Catalogue of Microorganisms (GCM) 10K type strain sequencing project: providing services to taxonomists for standard genome sequencing and annotation.</title>
        <authorList>
            <consortium name="The Broad Institute Genomics Platform"/>
            <consortium name="The Broad Institute Genome Sequencing Center for Infectious Disease"/>
            <person name="Wu L."/>
            <person name="Ma J."/>
        </authorList>
    </citation>
    <scope>NUCLEOTIDE SEQUENCE [LARGE SCALE GENOMIC DNA]</scope>
    <source>
        <strain evidence="2 3">JCM 13002</strain>
    </source>
</reference>
<gene>
    <name evidence="2" type="ORF">GCM10009663_11930</name>
</gene>
<sequence length="310" mass="33554">MPHAPHDLFQDTARLVEIEDGVHVYLQSHSGWCVSNAGVLAGRRSTTLVDCTATERRALGLKAAVAELTPHPVTRVVITHHHGDHHYGASLFTPQATVIAHEEARSANLLDGLNLPVIWPEVQWGAVRPMEPDVTFRDRLTLHLDDRPVELVHYGPAHTTGDLVVWLPDTRVLFAGDLTFSGTTPFVMMGSVTGCIETLEQLAALDPAVVVSGHGPVQDASVIATNLRYLRLVLRLAQEGRAAGLTPLQVAQDADLGEFADLPESERLVANLHRAYHDLAGGVRGERLAIPPVLRDMITCNGGAPLRCLA</sequence>
<dbReference type="SUPFAM" id="SSF56281">
    <property type="entry name" value="Metallo-hydrolase/oxidoreductase"/>
    <property type="match status" value="1"/>
</dbReference>
<protein>
    <submittedName>
        <fullName evidence="2">MBL fold metallo-hydrolase</fullName>
    </submittedName>
</protein>
<evidence type="ECO:0000313" key="2">
    <source>
        <dbReference type="EMBL" id="GAA1073469.1"/>
    </source>
</evidence>
<dbReference type="PANTHER" id="PTHR42951:SF4">
    <property type="entry name" value="ACYL-COENZYME A THIOESTERASE MBLAC2"/>
    <property type="match status" value="1"/>
</dbReference>
<organism evidence="2 3">
    <name type="scientific">Kitasatospora arboriphila</name>
    <dbReference type="NCBI Taxonomy" id="258052"/>
    <lineage>
        <taxon>Bacteria</taxon>
        <taxon>Bacillati</taxon>
        <taxon>Actinomycetota</taxon>
        <taxon>Actinomycetes</taxon>
        <taxon>Kitasatosporales</taxon>
        <taxon>Streptomycetaceae</taxon>
        <taxon>Kitasatospora</taxon>
    </lineage>
</organism>
<dbReference type="Proteomes" id="UP001499987">
    <property type="component" value="Unassembled WGS sequence"/>
</dbReference>
<dbReference type="InterPro" id="IPR050855">
    <property type="entry name" value="NDM-1-like"/>
</dbReference>
<evidence type="ECO:0000259" key="1">
    <source>
        <dbReference type="SMART" id="SM00849"/>
    </source>
</evidence>
<feature type="domain" description="Metallo-beta-lactamase" evidence="1">
    <location>
        <begin position="34"/>
        <end position="214"/>
    </location>
</feature>
<accession>A0ABN1TBQ0</accession>
<dbReference type="RefSeq" id="WP_344622421.1">
    <property type="nucleotide sequence ID" value="NZ_BAAALD010000007.1"/>
</dbReference>
<evidence type="ECO:0000313" key="3">
    <source>
        <dbReference type="Proteomes" id="UP001499987"/>
    </source>
</evidence>
<dbReference type="EMBL" id="BAAALD010000007">
    <property type="protein sequence ID" value="GAA1073469.1"/>
    <property type="molecule type" value="Genomic_DNA"/>
</dbReference>
<dbReference type="SMART" id="SM00849">
    <property type="entry name" value="Lactamase_B"/>
    <property type="match status" value="1"/>
</dbReference>
<comment type="caution">
    <text evidence="2">The sequence shown here is derived from an EMBL/GenBank/DDBJ whole genome shotgun (WGS) entry which is preliminary data.</text>
</comment>
<dbReference type="PANTHER" id="PTHR42951">
    <property type="entry name" value="METALLO-BETA-LACTAMASE DOMAIN-CONTAINING"/>
    <property type="match status" value="1"/>
</dbReference>
<dbReference type="Gene3D" id="3.60.15.10">
    <property type="entry name" value="Ribonuclease Z/Hydroxyacylglutathione hydrolase-like"/>
    <property type="match status" value="1"/>
</dbReference>
<dbReference type="CDD" id="cd16282">
    <property type="entry name" value="metallo-hydrolase-like_MBL-fold"/>
    <property type="match status" value="1"/>
</dbReference>
<dbReference type="Pfam" id="PF00753">
    <property type="entry name" value="Lactamase_B"/>
    <property type="match status" value="1"/>
</dbReference>
<proteinExistence type="predicted"/>
<dbReference type="InterPro" id="IPR001279">
    <property type="entry name" value="Metallo-B-lactamas"/>
</dbReference>
<keyword evidence="3" id="KW-1185">Reference proteome</keyword>
<name>A0ABN1TBQ0_9ACTN</name>